<protein>
    <submittedName>
        <fullName evidence="1">Uncharacterized protein</fullName>
    </submittedName>
</protein>
<accession>A0A1G2MRD6</accession>
<organism evidence="1 2">
    <name type="scientific">Candidatus Taylorbacteria bacterium RIFCSPHIGHO2_02_FULL_46_13</name>
    <dbReference type="NCBI Taxonomy" id="1802312"/>
    <lineage>
        <taxon>Bacteria</taxon>
        <taxon>Candidatus Tayloriibacteriota</taxon>
    </lineage>
</organism>
<evidence type="ECO:0000313" key="1">
    <source>
        <dbReference type="EMBL" id="OHA26457.1"/>
    </source>
</evidence>
<gene>
    <name evidence="1" type="ORF">A3C06_02670</name>
</gene>
<evidence type="ECO:0000313" key="2">
    <source>
        <dbReference type="Proteomes" id="UP000177565"/>
    </source>
</evidence>
<dbReference type="EMBL" id="MHRQ01000020">
    <property type="protein sequence ID" value="OHA26457.1"/>
    <property type="molecule type" value="Genomic_DNA"/>
</dbReference>
<name>A0A1G2MRD6_9BACT</name>
<dbReference type="STRING" id="1802312.A3C06_02670"/>
<dbReference type="AlphaFoldDB" id="A0A1G2MRD6"/>
<reference evidence="1 2" key="1">
    <citation type="journal article" date="2016" name="Nat. Commun.">
        <title>Thousands of microbial genomes shed light on interconnected biogeochemical processes in an aquifer system.</title>
        <authorList>
            <person name="Anantharaman K."/>
            <person name="Brown C.T."/>
            <person name="Hug L.A."/>
            <person name="Sharon I."/>
            <person name="Castelle C.J."/>
            <person name="Probst A.J."/>
            <person name="Thomas B.C."/>
            <person name="Singh A."/>
            <person name="Wilkins M.J."/>
            <person name="Karaoz U."/>
            <person name="Brodie E.L."/>
            <person name="Williams K.H."/>
            <person name="Hubbard S.S."/>
            <person name="Banfield J.F."/>
        </authorList>
    </citation>
    <scope>NUCLEOTIDE SEQUENCE [LARGE SCALE GENOMIC DNA]</scope>
</reference>
<sequence>MQYELKCLYKERKWREAIEFVLRMKLGPKSTKIEDLVAIGGGIIQNVPEGKQRDIFLVLIIEAFLRLDDIAQLKVYLLALDSDQEREKYADIIKESLLIRQW</sequence>
<proteinExistence type="predicted"/>
<comment type="caution">
    <text evidence="1">The sequence shown here is derived from an EMBL/GenBank/DDBJ whole genome shotgun (WGS) entry which is preliminary data.</text>
</comment>
<dbReference type="Proteomes" id="UP000177565">
    <property type="component" value="Unassembled WGS sequence"/>
</dbReference>